<dbReference type="RefSeq" id="WP_188456534.1">
    <property type="nucleotide sequence ID" value="NZ_BMFR01000019.1"/>
</dbReference>
<dbReference type="AlphaFoldDB" id="A0A917HPI1"/>
<reference evidence="2" key="2">
    <citation type="submission" date="2020-09" db="EMBL/GenBank/DDBJ databases">
        <authorList>
            <person name="Sun Q."/>
            <person name="Zhou Y."/>
        </authorList>
    </citation>
    <scope>NUCLEOTIDE SEQUENCE</scope>
    <source>
        <strain evidence="2">CGMCC 1.12754</strain>
    </source>
</reference>
<feature type="transmembrane region" description="Helical" evidence="1">
    <location>
        <begin position="40"/>
        <end position="62"/>
    </location>
</feature>
<comment type="caution">
    <text evidence="2">The sequence shown here is derived from an EMBL/GenBank/DDBJ whole genome shotgun (WGS) entry which is preliminary data.</text>
</comment>
<evidence type="ECO:0000256" key="1">
    <source>
        <dbReference type="SAM" id="Phobius"/>
    </source>
</evidence>
<keyword evidence="1" id="KW-0812">Transmembrane</keyword>
<evidence type="ECO:0000313" key="2">
    <source>
        <dbReference type="EMBL" id="GGG85189.1"/>
    </source>
</evidence>
<gene>
    <name evidence="2" type="ORF">GCM10011398_33680</name>
</gene>
<protein>
    <submittedName>
        <fullName evidence="2">Uncharacterized protein</fullName>
    </submittedName>
</protein>
<proteinExistence type="predicted"/>
<reference evidence="2" key="1">
    <citation type="journal article" date="2014" name="Int. J. Syst. Evol. Microbiol.">
        <title>Complete genome sequence of Corynebacterium casei LMG S-19264T (=DSM 44701T), isolated from a smear-ripened cheese.</title>
        <authorList>
            <consortium name="US DOE Joint Genome Institute (JGI-PGF)"/>
            <person name="Walter F."/>
            <person name="Albersmeier A."/>
            <person name="Kalinowski J."/>
            <person name="Ruckert C."/>
        </authorList>
    </citation>
    <scope>NUCLEOTIDE SEQUENCE</scope>
    <source>
        <strain evidence="2">CGMCC 1.12754</strain>
    </source>
</reference>
<name>A0A917HPI1_9BACI</name>
<keyword evidence="1" id="KW-0472">Membrane</keyword>
<dbReference type="EMBL" id="BMFR01000019">
    <property type="protein sequence ID" value="GGG85189.1"/>
    <property type="molecule type" value="Genomic_DNA"/>
</dbReference>
<keyword evidence="1" id="KW-1133">Transmembrane helix</keyword>
<evidence type="ECO:0000313" key="3">
    <source>
        <dbReference type="Proteomes" id="UP000622860"/>
    </source>
</evidence>
<organism evidence="2 3">
    <name type="scientific">Virgibacillus oceani</name>
    <dbReference type="NCBI Taxonomy" id="1479511"/>
    <lineage>
        <taxon>Bacteria</taxon>
        <taxon>Bacillati</taxon>
        <taxon>Bacillota</taxon>
        <taxon>Bacilli</taxon>
        <taxon>Bacillales</taxon>
        <taxon>Bacillaceae</taxon>
        <taxon>Virgibacillus</taxon>
    </lineage>
</organism>
<accession>A0A917HPI1</accession>
<keyword evidence="3" id="KW-1185">Reference proteome</keyword>
<dbReference type="Proteomes" id="UP000622860">
    <property type="component" value="Unassembled WGS sequence"/>
</dbReference>
<sequence>MKKIEWLFAAFLIGMGLMCLTVSGTTMLGTESIESYIKTFLQLCLWMGLPILIVGIAYLVILKKRKDK</sequence>
<feature type="transmembrane region" description="Helical" evidence="1">
    <location>
        <begin position="7"/>
        <end position="28"/>
    </location>
</feature>